<dbReference type="Pfam" id="PF10925">
    <property type="entry name" value="DUF2680"/>
    <property type="match status" value="1"/>
</dbReference>
<feature type="chain" id="PRO_5047145066" evidence="2">
    <location>
        <begin position="26"/>
        <end position="118"/>
    </location>
</feature>
<dbReference type="RefSeq" id="WP_377058956.1">
    <property type="nucleotide sequence ID" value="NZ_JBHLUU010000123.1"/>
</dbReference>
<dbReference type="InterPro" id="IPR024485">
    <property type="entry name" value="DUF2680"/>
</dbReference>
<dbReference type="Proteomes" id="UP001589738">
    <property type="component" value="Unassembled WGS sequence"/>
</dbReference>
<name>A0ABV6KWK0_9BACI</name>
<keyword evidence="2" id="KW-0732">Signal</keyword>
<evidence type="ECO:0000313" key="4">
    <source>
        <dbReference type="Proteomes" id="UP001589738"/>
    </source>
</evidence>
<evidence type="ECO:0000256" key="1">
    <source>
        <dbReference type="SAM" id="MobiDB-lite"/>
    </source>
</evidence>
<keyword evidence="4" id="KW-1185">Reference proteome</keyword>
<feature type="compositionally biased region" description="Basic and acidic residues" evidence="1">
    <location>
        <begin position="105"/>
        <end position="118"/>
    </location>
</feature>
<organism evidence="3 4">
    <name type="scientific">Robertmurraya beringensis</name>
    <dbReference type="NCBI Taxonomy" id="641660"/>
    <lineage>
        <taxon>Bacteria</taxon>
        <taxon>Bacillati</taxon>
        <taxon>Bacillota</taxon>
        <taxon>Bacilli</taxon>
        <taxon>Bacillales</taxon>
        <taxon>Bacillaceae</taxon>
        <taxon>Robertmurraya</taxon>
    </lineage>
</organism>
<evidence type="ECO:0000256" key="2">
    <source>
        <dbReference type="SAM" id="SignalP"/>
    </source>
</evidence>
<protein>
    <submittedName>
        <fullName evidence="3">YckD family protein</fullName>
    </submittedName>
</protein>
<comment type="caution">
    <text evidence="3">The sequence shown here is derived from an EMBL/GenBank/DDBJ whole genome shotgun (WGS) entry which is preliminary data.</text>
</comment>
<reference evidence="3 4" key="1">
    <citation type="submission" date="2024-09" db="EMBL/GenBank/DDBJ databases">
        <authorList>
            <person name="Sun Q."/>
            <person name="Mori K."/>
        </authorList>
    </citation>
    <scope>NUCLEOTIDE SEQUENCE [LARGE SCALE GENOMIC DNA]</scope>
    <source>
        <strain evidence="3 4">CGMCC 1.9126</strain>
    </source>
</reference>
<feature type="signal peptide" evidence="2">
    <location>
        <begin position="1"/>
        <end position="25"/>
    </location>
</feature>
<gene>
    <name evidence="3" type="ORF">ACFFHF_20875</name>
</gene>
<dbReference type="EMBL" id="JBHLUU010000123">
    <property type="protein sequence ID" value="MFC0477648.1"/>
    <property type="molecule type" value="Genomic_DNA"/>
</dbReference>
<evidence type="ECO:0000313" key="3">
    <source>
        <dbReference type="EMBL" id="MFC0477648.1"/>
    </source>
</evidence>
<proteinExistence type="predicted"/>
<accession>A0ABV6KWK0</accession>
<sequence>MKKFVGVMAACLLSMSIFGATSSFAEVEKPEDANNTQEVKLTDAQKAELAKLHKGILEQKKQLIQKYAEFGVIPKEKADKMIQRYEEHYKMLEENGFIFKGPHGGSDRGPHHQHKSEE</sequence>
<feature type="region of interest" description="Disordered" evidence="1">
    <location>
        <begin position="98"/>
        <end position="118"/>
    </location>
</feature>